<sequence length="667" mass="72235">MVPNRSGSAPPSMEGSFAAIRNLMTPQNNLNSSLASLSSAIENSESEEQLRSDPAYFAYYCSNVNLNPRLPPPLISRENQRLEESEDDRSPCQTSDDWPETSSAVMPGQKTASSAGRHKSLVDLIQEDFPHTPSPVYNQSRSSSHAATEELLDLDVHAISLNDSSLEISKLPGPGPGTVDVSASTCTLDAPAIGLMPNKDDAANSFLSSSYSDRKHSSLPLPKDESSDKGGVGALVSEGAGLEVSRVESKTKASNVSILLVAENNANKQGQKPSYERNAPPHHPYAQQSSPYKVQGVRAQVISQGMSYPYNGMEKLPHALPKFSSVEVQPMMQSPGLTPPLLSALVPQFIGGYPTPAVIPMPFDATSGQQLVSKIALPQQFILHDFDASDHGTPSFAVLPKTRYIGLKWTGMESFKLNKRLMMLSSGSDTKSLPFYFIQIRTSLLIPSYASSIMVSSSLIDREENDSASQPPVPSRTSSGDVLALDVPNSSDRKKIQKFSGHPGAVCCVIFTDGGEYILSSAIGERYIAVWRIDDSEKQSASCVLAMEHPAVFLDSSLEDGNEIFILQVAAAALITFKLEASADVTELLIMEILEGCCLVSHFVEILGILQMSEGSHCLCERVTSFCQLQMRRAVTPSIARWLSLVAQLRMIRLLFYPEMLLAAVSA</sequence>
<reference evidence="2 3" key="1">
    <citation type="journal article" date="2018" name="PLoS Genet.">
        <title>Population sequencing reveals clonal diversity and ancestral inbreeding in the grapevine cultivar Chardonnay.</title>
        <authorList>
            <person name="Roach M.J."/>
            <person name="Johnson D.L."/>
            <person name="Bohlmann J."/>
            <person name="van Vuuren H.J."/>
            <person name="Jones S.J."/>
            <person name="Pretorius I.S."/>
            <person name="Schmidt S.A."/>
            <person name="Borneman A.R."/>
        </authorList>
    </citation>
    <scope>NUCLEOTIDE SEQUENCE [LARGE SCALE GENOMIC DNA]</scope>
    <source>
        <strain evidence="3">cv. Chardonnay</strain>
        <tissue evidence="2">Leaf</tissue>
    </source>
</reference>
<comment type="caution">
    <text evidence="2">The sequence shown here is derived from an EMBL/GenBank/DDBJ whole genome shotgun (WGS) entry which is preliminary data.</text>
</comment>
<proteinExistence type="predicted"/>
<dbReference type="InterPro" id="IPR036322">
    <property type="entry name" value="WD40_repeat_dom_sf"/>
</dbReference>
<feature type="compositionally biased region" description="Basic and acidic residues" evidence="1">
    <location>
        <begin position="212"/>
        <end position="228"/>
    </location>
</feature>
<feature type="compositionally biased region" description="Polar residues" evidence="1">
    <location>
        <begin position="467"/>
        <end position="480"/>
    </location>
</feature>
<feature type="region of interest" description="Disordered" evidence="1">
    <location>
        <begin position="464"/>
        <end position="484"/>
    </location>
</feature>
<feature type="region of interest" description="Disordered" evidence="1">
    <location>
        <begin position="264"/>
        <end position="291"/>
    </location>
</feature>
<evidence type="ECO:0000256" key="1">
    <source>
        <dbReference type="SAM" id="MobiDB-lite"/>
    </source>
</evidence>
<dbReference type="SUPFAM" id="SSF50978">
    <property type="entry name" value="WD40 repeat-like"/>
    <property type="match status" value="1"/>
</dbReference>
<feature type="region of interest" description="Disordered" evidence="1">
    <location>
        <begin position="206"/>
        <end position="234"/>
    </location>
</feature>
<evidence type="ECO:0000313" key="3">
    <source>
        <dbReference type="Proteomes" id="UP000288805"/>
    </source>
</evidence>
<name>A0A438C4K1_VITVI</name>
<feature type="region of interest" description="Disordered" evidence="1">
    <location>
        <begin position="80"/>
        <end position="117"/>
    </location>
</feature>
<dbReference type="PANTHER" id="PTHR45290:SF1">
    <property type="entry name" value="OS03G0300300 PROTEIN"/>
    <property type="match status" value="1"/>
</dbReference>
<accession>A0A438C4K1</accession>
<organism evidence="2 3">
    <name type="scientific">Vitis vinifera</name>
    <name type="common">Grape</name>
    <dbReference type="NCBI Taxonomy" id="29760"/>
    <lineage>
        <taxon>Eukaryota</taxon>
        <taxon>Viridiplantae</taxon>
        <taxon>Streptophyta</taxon>
        <taxon>Embryophyta</taxon>
        <taxon>Tracheophyta</taxon>
        <taxon>Spermatophyta</taxon>
        <taxon>Magnoliopsida</taxon>
        <taxon>eudicotyledons</taxon>
        <taxon>Gunneridae</taxon>
        <taxon>Pentapetalae</taxon>
        <taxon>rosids</taxon>
        <taxon>Vitales</taxon>
        <taxon>Vitaceae</taxon>
        <taxon>Viteae</taxon>
        <taxon>Vitis</taxon>
    </lineage>
</organism>
<protein>
    <submittedName>
        <fullName evidence="2">Pumilio-like 5</fullName>
    </submittedName>
</protein>
<dbReference type="PANTHER" id="PTHR45290">
    <property type="entry name" value="OS03G0300300 PROTEIN"/>
    <property type="match status" value="1"/>
</dbReference>
<dbReference type="EMBL" id="QGNW01002547">
    <property type="protein sequence ID" value="RVW18171.1"/>
    <property type="molecule type" value="Genomic_DNA"/>
</dbReference>
<dbReference type="AlphaFoldDB" id="A0A438C4K1"/>
<evidence type="ECO:0000313" key="2">
    <source>
        <dbReference type="EMBL" id="RVW18171.1"/>
    </source>
</evidence>
<dbReference type="Proteomes" id="UP000288805">
    <property type="component" value="Unassembled WGS sequence"/>
</dbReference>
<gene>
    <name evidence="2" type="primary">APUM5_7</name>
    <name evidence="2" type="ORF">CK203_106880</name>
</gene>
<feature type="compositionally biased region" description="Polar residues" evidence="1">
    <location>
        <begin position="91"/>
        <end position="114"/>
    </location>
</feature>